<dbReference type="Gene3D" id="3.30.110.170">
    <property type="entry name" value="Protein of unknown function (DUF541), domain 1"/>
    <property type="match status" value="1"/>
</dbReference>
<evidence type="ECO:0000313" key="3">
    <source>
        <dbReference type="Proteomes" id="UP000243406"/>
    </source>
</evidence>
<sequence length="244" mass="26861">MEQKNSAWIIVSIILGISLFASAFVLTQGIKSIRSSGNEISLKGSAKEEIKSDYAVWSGSFSSNNVELQTAYQDLESTAQQVKDFLISKGFSEKDLIFSSVSTMPINAIMQNGMYSNSIESYRLSQTVEIRSDDVDKIAEISRISTELINQGITFESYPPQYFYTKLADKKIHMIEMATLDAKARADAMLKSSGKSAGQLKSASVGVFQITPPYSNEISDYGINDTSSIDKEITAVITCTFEIK</sequence>
<dbReference type="Proteomes" id="UP000243406">
    <property type="component" value="Unassembled WGS sequence"/>
</dbReference>
<keyword evidence="3" id="KW-1185">Reference proteome</keyword>
<dbReference type="Pfam" id="PF04402">
    <property type="entry name" value="SIMPL"/>
    <property type="match status" value="1"/>
</dbReference>
<proteinExistence type="predicted"/>
<keyword evidence="1" id="KW-1133">Transmembrane helix</keyword>
<evidence type="ECO:0000256" key="1">
    <source>
        <dbReference type="SAM" id="Phobius"/>
    </source>
</evidence>
<evidence type="ECO:0008006" key="4">
    <source>
        <dbReference type="Google" id="ProtNLM"/>
    </source>
</evidence>
<accession>A0A1T5BJA5</accession>
<keyword evidence="1" id="KW-0472">Membrane</keyword>
<protein>
    <recommendedName>
        <fullName evidence="4">SIMPL domain-containing protein</fullName>
    </recommendedName>
</protein>
<organism evidence="2 3">
    <name type="scientific">Acetoanaerobium noterae</name>
    <dbReference type="NCBI Taxonomy" id="745369"/>
    <lineage>
        <taxon>Bacteria</taxon>
        <taxon>Bacillati</taxon>
        <taxon>Bacillota</taxon>
        <taxon>Clostridia</taxon>
        <taxon>Peptostreptococcales</taxon>
        <taxon>Filifactoraceae</taxon>
        <taxon>Acetoanaerobium</taxon>
    </lineage>
</organism>
<keyword evidence="1" id="KW-0812">Transmembrane</keyword>
<reference evidence="3" key="1">
    <citation type="submission" date="2017-02" db="EMBL/GenBank/DDBJ databases">
        <authorList>
            <person name="Varghese N."/>
            <person name="Submissions S."/>
        </authorList>
    </citation>
    <scope>NUCLEOTIDE SEQUENCE [LARGE SCALE GENOMIC DNA]</scope>
    <source>
        <strain evidence="3">ATCC 35199</strain>
    </source>
</reference>
<dbReference type="PIRSF" id="PIRSF029033">
    <property type="entry name" value="UCP029033"/>
    <property type="match status" value="1"/>
</dbReference>
<dbReference type="PANTHER" id="PTHR34387:SF2">
    <property type="entry name" value="SLR1258 PROTEIN"/>
    <property type="match status" value="1"/>
</dbReference>
<dbReference type="AlphaFoldDB" id="A0A1T5BJA5"/>
<dbReference type="EMBL" id="FUYN01000003">
    <property type="protein sequence ID" value="SKB47328.1"/>
    <property type="molecule type" value="Genomic_DNA"/>
</dbReference>
<dbReference type="GO" id="GO:0006974">
    <property type="term" value="P:DNA damage response"/>
    <property type="evidence" value="ECO:0007669"/>
    <property type="project" value="TreeGrafter"/>
</dbReference>
<dbReference type="Gene3D" id="3.30.70.2970">
    <property type="entry name" value="Protein of unknown function (DUF541), domain 2"/>
    <property type="match status" value="1"/>
</dbReference>
<gene>
    <name evidence="2" type="ORF">SAMN02745120_1666</name>
</gene>
<dbReference type="InterPro" id="IPR052022">
    <property type="entry name" value="26kDa_periplasmic_antigen"/>
</dbReference>
<evidence type="ECO:0000313" key="2">
    <source>
        <dbReference type="EMBL" id="SKB47328.1"/>
    </source>
</evidence>
<dbReference type="InterPro" id="IPR007497">
    <property type="entry name" value="SIMPL/DUF541"/>
</dbReference>
<dbReference type="OrthoDB" id="9785289at2"/>
<dbReference type="InterPro" id="IPR016907">
    <property type="entry name" value="UCP029033"/>
</dbReference>
<feature type="transmembrane region" description="Helical" evidence="1">
    <location>
        <begin position="6"/>
        <end position="26"/>
    </location>
</feature>
<name>A0A1T5BJA5_9FIRM</name>
<dbReference type="RefSeq" id="WP_079589518.1">
    <property type="nucleotide sequence ID" value="NZ_DAMBHZ010000005.1"/>
</dbReference>
<dbReference type="PANTHER" id="PTHR34387">
    <property type="entry name" value="SLR1258 PROTEIN"/>
    <property type="match status" value="1"/>
</dbReference>